<evidence type="ECO:0000313" key="2">
    <source>
        <dbReference type="EMBL" id="HIX56557.1"/>
    </source>
</evidence>
<protein>
    <recommendedName>
        <fullName evidence="4">DUF4823 domain-containing protein</fullName>
    </recommendedName>
</protein>
<gene>
    <name evidence="2" type="ORF">H9850_03680</name>
</gene>
<feature type="chain" id="PRO_5038736340" description="DUF4823 domain-containing protein" evidence="1">
    <location>
        <begin position="22"/>
        <end position="190"/>
    </location>
</feature>
<organism evidence="2 3">
    <name type="scientific">Candidatus Anaerobiospirillum pullistercoris</name>
    <dbReference type="NCBI Taxonomy" id="2838452"/>
    <lineage>
        <taxon>Bacteria</taxon>
        <taxon>Pseudomonadati</taxon>
        <taxon>Pseudomonadota</taxon>
        <taxon>Gammaproteobacteria</taxon>
        <taxon>Aeromonadales</taxon>
        <taxon>Succinivibrionaceae</taxon>
        <taxon>Anaerobiospirillum</taxon>
    </lineage>
</organism>
<evidence type="ECO:0000313" key="3">
    <source>
        <dbReference type="Proteomes" id="UP000886829"/>
    </source>
</evidence>
<dbReference type="AlphaFoldDB" id="A0A9D2B023"/>
<comment type="caution">
    <text evidence="2">The sequence shown here is derived from an EMBL/GenBank/DDBJ whole genome shotgun (WGS) entry which is preliminary data.</text>
</comment>
<feature type="signal peptide" evidence="1">
    <location>
        <begin position="1"/>
        <end position="21"/>
    </location>
</feature>
<proteinExistence type="predicted"/>
<sequence length="190" mass="21260">MQHLVRKIALALLSSSALLLASCTGYNHTSIPNVPYLNLDIHKQSHLMTTTDRACVFNGGDMITNTGARYKNSGRFMHKIVVTTMQQYNIDGAVDMNSVNAAGVEPMMLQDQARANYCNIIAIVKPVFWQDSQISPGNVGVNVDMYDTSSLELMNSVTLNARSKYIRDMFVEESTPMRPVIETYVDQLYR</sequence>
<name>A0A9D2B023_9GAMM</name>
<dbReference type="PROSITE" id="PS51257">
    <property type="entry name" value="PROKAR_LIPOPROTEIN"/>
    <property type="match status" value="1"/>
</dbReference>
<reference evidence="2" key="1">
    <citation type="journal article" date="2021" name="PeerJ">
        <title>Extensive microbial diversity within the chicken gut microbiome revealed by metagenomics and culture.</title>
        <authorList>
            <person name="Gilroy R."/>
            <person name="Ravi A."/>
            <person name="Getino M."/>
            <person name="Pursley I."/>
            <person name="Horton D.L."/>
            <person name="Alikhan N.F."/>
            <person name="Baker D."/>
            <person name="Gharbi K."/>
            <person name="Hall N."/>
            <person name="Watson M."/>
            <person name="Adriaenssens E.M."/>
            <person name="Foster-Nyarko E."/>
            <person name="Jarju S."/>
            <person name="Secka A."/>
            <person name="Antonio M."/>
            <person name="Oren A."/>
            <person name="Chaudhuri R.R."/>
            <person name="La Ragione R."/>
            <person name="Hildebrand F."/>
            <person name="Pallen M.J."/>
        </authorList>
    </citation>
    <scope>NUCLEOTIDE SEQUENCE</scope>
    <source>
        <strain evidence="2">USASDec5-558</strain>
    </source>
</reference>
<reference evidence="2" key="2">
    <citation type="submission" date="2021-04" db="EMBL/GenBank/DDBJ databases">
        <authorList>
            <person name="Gilroy R."/>
        </authorList>
    </citation>
    <scope>NUCLEOTIDE SEQUENCE</scope>
    <source>
        <strain evidence="2">USASDec5-558</strain>
    </source>
</reference>
<dbReference type="EMBL" id="DXEV01000074">
    <property type="protein sequence ID" value="HIX56557.1"/>
    <property type="molecule type" value="Genomic_DNA"/>
</dbReference>
<keyword evidence="1" id="KW-0732">Signal</keyword>
<accession>A0A9D2B023</accession>
<evidence type="ECO:0000256" key="1">
    <source>
        <dbReference type="SAM" id="SignalP"/>
    </source>
</evidence>
<dbReference type="Proteomes" id="UP000886829">
    <property type="component" value="Unassembled WGS sequence"/>
</dbReference>
<evidence type="ECO:0008006" key="4">
    <source>
        <dbReference type="Google" id="ProtNLM"/>
    </source>
</evidence>